<dbReference type="InterPro" id="IPR052411">
    <property type="entry name" value="c-mor_Regulatory_Protein"/>
</dbReference>
<dbReference type="Proteomes" id="UP000677305">
    <property type="component" value="Chromosome"/>
</dbReference>
<protein>
    <recommendedName>
        <fullName evidence="1">Mor transcription activator domain-containing protein</fullName>
    </recommendedName>
</protein>
<dbReference type="InterPro" id="IPR049739">
    <property type="entry name" value="YraL-like"/>
</dbReference>
<name>A0A8J8MF00_9FIRM</name>
<dbReference type="SUPFAM" id="SSF46689">
    <property type="entry name" value="Homeodomain-like"/>
    <property type="match status" value="1"/>
</dbReference>
<dbReference type="RefSeq" id="WP_113675277.1">
    <property type="nucleotide sequence ID" value="NZ_CP058561.1"/>
</dbReference>
<feature type="domain" description="Mor transcription activator" evidence="1">
    <location>
        <begin position="7"/>
        <end position="90"/>
    </location>
</feature>
<evidence type="ECO:0000313" key="2">
    <source>
        <dbReference type="EMBL" id="QUH31400.1"/>
    </source>
</evidence>
<dbReference type="PANTHER" id="PTHR37812">
    <property type="entry name" value="MU-LIKE PROPHAGE FLUMU PROTEIN C"/>
    <property type="match status" value="1"/>
</dbReference>
<dbReference type="Gene3D" id="1.10.10.60">
    <property type="entry name" value="Homeodomain-like"/>
    <property type="match status" value="1"/>
</dbReference>
<proteinExistence type="predicted"/>
<accession>A0A8J8MF00</accession>
<dbReference type="KEGG" id="vgu:HYG85_21735"/>
<dbReference type="InterPro" id="IPR009057">
    <property type="entry name" value="Homeodomain-like_sf"/>
</dbReference>
<reference evidence="2 3" key="1">
    <citation type="submission" date="2020-07" db="EMBL/GenBank/DDBJ databases">
        <title>Vallitalea guaymasensis genome.</title>
        <authorList>
            <person name="Postec A."/>
        </authorList>
    </citation>
    <scope>NUCLEOTIDE SEQUENCE [LARGE SCALE GENOMIC DNA]</scope>
    <source>
        <strain evidence="2 3">Ra1766G1</strain>
    </source>
</reference>
<dbReference type="AlphaFoldDB" id="A0A8J8MF00"/>
<keyword evidence="3" id="KW-1185">Reference proteome</keyword>
<dbReference type="PANTHER" id="PTHR37812:SF1">
    <property type="entry name" value="MU-LIKE PROPHAGE FLUMU PROTEIN C"/>
    <property type="match status" value="1"/>
</dbReference>
<evidence type="ECO:0000313" key="3">
    <source>
        <dbReference type="Proteomes" id="UP000677305"/>
    </source>
</evidence>
<dbReference type="OrthoDB" id="9800398at2"/>
<dbReference type="Pfam" id="PF08765">
    <property type="entry name" value="Mor"/>
    <property type="match status" value="1"/>
</dbReference>
<evidence type="ECO:0000259" key="1">
    <source>
        <dbReference type="Pfam" id="PF08765"/>
    </source>
</evidence>
<organism evidence="2 3">
    <name type="scientific">Vallitalea guaymasensis</name>
    <dbReference type="NCBI Taxonomy" id="1185412"/>
    <lineage>
        <taxon>Bacteria</taxon>
        <taxon>Bacillati</taxon>
        <taxon>Bacillota</taxon>
        <taxon>Clostridia</taxon>
        <taxon>Lachnospirales</taxon>
        <taxon>Vallitaleaceae</taxon>
        <taxon>Vallitalea</taxon>
    </lineage>
</organism>
<gene>
    <name evidence="2" type="ORF">HYG85_21735</name>
</gene>
<dbReference type="NCBIfam" id="NF040785">
    <property type="entry name" value="CD3324_fam"/>
    <property type="match status" value="1"/>
</dbReference>
<sequence length="92" mass="10738">MSYIKAAELLPKDLVELIQNYIDGEYIYIPKKEKNKKAWGANTTTKADLADRNMSIYEKYSNGHSVKELADEFYLSQKSIQRIILNIKKKYC</sequence>
<dbReference type="InterPro" id="IPR014875">
    <property type="entry name" value="Mor_transcription_activator"/>
</dbReference>
<dbReference type="EMBL" id="CP058561">
    <property type="protein sequence ID" value="QUH31400.1"/>
    <property type="molecule type" value="Genomic_DNA"/>
</dbReference>